<comment type="caution">
    <text evidence="1">The sequence shown here is derived from an EMBL/GenBank/DDBJ whole genome shotgun (WGS) entry which is preliminary data.</text>
</comment>
<dbReference type="SUPFAM" id="SSF52317">
    <property type="entry name" value="Class I glutamine amidotransferase-like"/>
    <property type="match status" value="1"/>
</dbReference>
<dbReference type="PANTHER" id="PTHR43235">
    <property type="entry name" value="GLUTAMINE AMIDOTRANSFERASE PB2B2.05-RELATED"/>
    <property type="match status" value="1"/>
</dbReference>
<dbReference type="Pfam" id="PF07722">
    <property type="entry name" value="Peptidase_C26"/>
    <property type="match status" value="1"/>
</dbReference>
<accession>A0ABX2XVD0</accession>
<dbReference type="PANTHER" id="PTHR43235:SF1">
    <property type="entry name" value="GLUTAMINE AMIDOTRANSFERASE PB2B2.05-RELATED"/>
    <property type="match status" value="1"/>
</dbReference>
<name>A0ABX2XVD0_9GAMM</name>
<sequence>MAKLYNSLCKRTMKTPPVIAITYSNHQSKIVIGAVKLAIWLAGGKSLCINTMQNQDNYNYDGLLLCGGVDITPELYGGNKKGNYTYDFERDKLELKHLSYAERHNLPVLGICRGCQLINVYRRGTLYTDIEKVFEKTRYPSNLLGYIFFRKRVQINPRSLLFKITQKTLLKVNSIHKQSIFNLGHELKVVAIEKNNIVQSIEDPTKKFFLGVQFHPEFLIYKKPFLRLFKEFVNSAGEKNM</sequence>
<dbReference type="Proteomes" id="UP000093336">
    <property type="component" value="Unassembled WGS sequence"/>
</dbReference>
<evidence type="ECO:0008006" key="3">
    <source>
        <dbReference type="Google" id="ProtNLM"/>
    </source>
</evidence>
<dbReference type="EMBL" id="LYOZ01000010">
    <property type="protein sequence ID" value="OCH98598.1"/>
    <property type="molecule type" value="Genomic_DNA"/>
</dbReference>
<dbReference type="InterPro" id="IPR044668">
    <property type="entry name" value="PuuD-like"/>
</dbReference>
<proteinExistence type="predicted"/>
<reference evidence="1 2" key="1">
    <citation type="submission" date="2016-05" db="EMBL/GenBank/DDBJ databases">
        <authorList>
            <person name="Prochazka B."/>
            <person name="Indra A."/>
            <person name="Hasenberger P."/>
            <person name="Blaschitz M."/>
            <person name="Wagner L."/>
            <person name="Wewalka G."/>
            <person name="Sorschag S."/>
            <person name="Schmid D."/>
            <person name="Ruppitsch W."/>
        </authorList>
    </citation>
    <scope>NUCLEOTIDE SEQUENCE [LARGE SCALE GENOMIC DNA]</scope>
    <source>
        <strain evidence="1 2">974010_12</strain>
    </source>
</reference>
<keyword evidence="2" id="KW-1185">Reference proteome</keyword>
<evidence type="ECO:0000313" key="2">
    <source>
        <dbReference type="Proteomes" id="UP000093336"/>
    </source>
</evidence>
<gene>
    <name evidence="1" type="ORF">A8135_00725</name>
</gene>
<dbReference type="InterPro" id="IPR029062">
    <property type="entry name" value="Class_I_gatase-like"/>
</dbReference>
<dbReference type="Gene3D" id="3.40.50.880">
    <property type="match status" value="1"/>
</dbReference>
<evidence type="ECO:0000313" key="1">
    <source>
        <dbReference type="EMBL" id="OCH98598.1"/>
    </source>
</evidence>
<protein>
    <recommendedName>
        <fullName evidence="3">Glutamine amidotransferase</fullName>
    </recommendedName>
</protein>
<dbReference type="InterPro" id="IPR011697">
    <property type="entry name" value="Peptidase_C26"/>
</dbReference>
<dbReference type="PROSITE" id="PS51273">
    <property type="entry name" value="GATASE_TYPE_1"/>
    <property type="match status" value="1"/>
</dbReference>
<organism evidence="1 2">
    <name type="scientific">Legionella jamestowniensis</name>
    <dbReference type="NCBI Taxonomy" id="455"/>
    <lineage>
        <taxon>Bacteria</taxon>
        <taxon>Pseudomonadati</taxon>
        <taxon>Pseudomonadota</taxon>
        <taxon>Gammaproteobacteria</taxon>
        <taxon>Legionellales</taxon>
        <taxon>Legionellaceae</taxon>
        <taxon>Legionella</taxon>
    </lineage>
</organism>